<organism evidence="6 7">
    <name type="scientific">Paenibacillus cellulosilyticus</name>
    <dbReference type="NCBI Taxonomy" id="375489"/>
    <lineage>
        <taxon>Bacteria</taxon>
        <taxon>Bacillati</taxon>
        <taxon>Bacillota</taxon>
        <taxon>Bacilli</taxon>
        <taxon>Bacillales</taxon>
        <taxon>Paenibacillaceae</taxon>
        <taxon>Paenibacillus</taxon>
    </lineage>
</organism>
<reference evidence="6 7" key="1">
    <citation type="submission" date="2018-05" db="EMBL/GenBank/DDBJ databases">
        <title>Genomic Encyclopedia of Type Strains, Phase III (KMG-III): the genomes of soil and plant-associated and newly described type strains.</title>
        <authorList>
            <person name="Whitman W."/>
        </authorList>
    </citation>
    <scope>NUCLEOTIDE SEQUENCE [LARGE SCALE GENOMIC DNA]</scope>
    <source>
        <strain evidence="6 7">CECT 5696</strain>
    </source>
</reference>
<keyword evidence="7" id="KW-1185">Reference proteome</keyword>
<feature type="transmembrane region" description="Helical" evidence="5">
    <location>
        <begin position="43"/>
        <end position="65"/>
    </location>
</feature>
<evidence type="ECO:0000256" key="4">
    <source>
        <dbReference type="ARBA" id="ARBA00023136"/>
    </source>
</evidence>
<evidence type="ECO:0000256" key="3">
    <source>
        <dbReference type="ARBA" id="ARBA00022989"/>
    </source>
</evidence>
<dbReference type="RefSeq" id="WP_110043906.1">
    <property type="nucleotide sequence ID" value="NZ_CP054612.1"/>
</dbReference>
<dbReference type="InterPro" id="IPR032808">
    <property type="entry name" value="DoxX"/>
</dbReference>
<comment type="subcellular location">
    <subcellularLocation>
        <location evidence="1">Membrane</location>
        <topology evidence="1">Multi-pass membrane protein</topology>
    </subcellularLocation>
</comment>
<evidence type="ECO:0000313" key="6">
    <source>
        <dbReference type="EMBL" id="PWW04790.1"/>
    </source>
</evidence>
<gene>
    <name evidence="6" type="ORF">DFQ01_10673</name>
</gene>
<sequence length="117" mass="12545">MNIALWIAQGLMALAFMMAGSMKSFGYEKARASMPWVKEYSKGYVNFIGIAELLGGIGLILPWALDIAPVLTPLAAVGLGIIMVLAAAFHAKRGEKQGIVSNIVMLALFVFIAIGRF</sequence>
<feature type="transmembrane region" description="Helical" evidence="5">
    <location>
        <begin position="6"/>
        <end position="22"/>
    </location>
</feature>
<proteinExistence type="predicted"/>
<dbReference type="Pfam" id="PF13564">
    <property type="entry name" value="DoxX_2"/>
    <property type="match status" value="1"/>
</dbReference>
<dbReference type="EMBL" id="QGTQ01000006">
    <property type="protein sequence ID" value="PWW04790.1"/>
    <property type="molecule type" value="Genomic_DNA"/>
</dbReference>
<accession>A0A2V2YUK9</accession>
<name>A0A2V2YUK9_9BACL</name>
<evidence type="ECO:0000256" key="5">
    <source>
        <dbReference type="SAM" id="Phobius"/>
    </source>
</evidence>
<dbReference type="AlphaFoldDB" id="A0A2V2YUK9"/>
<keyword evidence="2 5" id="KW-0812">Transmembrane</keyword>
<evidence type="ECO:0000256" key="1">
    <source>
        <dbReference type="ARBA" id="ARBA00004141"/>
    </source>
</evidence>
<protein>
    <submittedName>
        <fullName evidence="6">DoxX-like protein</fullName>
    </submittedName>
</protein>
<evidence type="ECO:0000256" key="2">
    <source>
        <dbReference type="ARBA" id="ARBA00022692"/>
    </source>
</evidence>
<keyword evidence="3 5" id="KW-1133">Transmembrane helix</keyword>
<feature type="transmembrane region" description="Helical" evidence="5">
    <location>
        <begin position="98"/>
        <end position="115"/>
    </location>
</feature>
<dbReference type="Proteomes" id="UP000246635">
    <property type="component" value="Unassembled WGS sequence"/>
</dbReference>
<keyword evidence="4 5" id="KW-0472">Membrane</keyword>
<dbReference type="OrthoDB" id="3385086at2"/>
<feature type="transmembrane region" description="Helical" evidence="5">
    <location>
        <begin position="71"/>
        <end position="91"/>
    </location>
</feature>
<dbReference type="GO" id="GO:0016020">
    <property type="term" value="C:membrane"/>
    <property type="evidence" value="ECO:0007669"/>
    <property type="project" value="UniProtKB-SubCell"/>
</dbReference>
<evidence type="ECO:0000313" key="7">
    <source>
        <dbReference type="Proteomes" id="UP000246635"/>
    </source>
</evidence>
<comment type="caution">
    <text evidence="6">The sequence shown here is derived from an EMBL/GenBank/DDBJ whole genome shotgun (WGS) entry which is preliminary data.</text>
</comment>